<gene>
    <name evidence="1" type="ORF">Vadar_032407</name>
</gene>
<keyword evidence="2" id="KW-1185">Reference proteome</keyword>
<name>A0ACB7YRD4_9ERIC</name>
<protein>
    <submittedName>
        <fullName evidence="1">Uncharacterized protein</fullName>
    </submittedName>
</protein>
<dbReference type="Proteomes" id="UP000828048">
    <property type="component" value="Chromosome 11"/>
</dbReference>
<sequence length="387" mass="43112">MQNPRKEERAAVAMATTSALGKRMRKTGSTKGDLNCFCSLSLQPEQHGRSICFRTAHSPTRSIDFYCIPVDDDFDDDADGCRTPELYGPPTKRIFPFHVSTKITDSASFAAVGKSMFCVGGHKVNGKGEESSAIYRFDTTGDNAGCWYRNSFDLCCPRVYPTTIAMDGELFVIGSQGDDAPLAEVFDPSSKCSLVLEQTPKSLDECTFFETAALRDRNQILVSCTYVNDAYLLDVKTRVWVKIDPPADFATANREAAAVLKTTLCWYNDRLHKLVAYDLNLKKWFKTSIKNLKKVGRQLKDVYQTDFSLFPLDENHLCFLWADHVTRVLLHCTKVRVSLSDGKFCAAVASSRSYIVRDGSRFLDGLLLDLTSIPQEGSTSRDVGGKN</sequence>
<reference evidence="1 2" key="1">
    <citation type="journal article" date="2021" name="Hortic Res">
        <title>High-quality reference genome and annotation aids understanding of berry development for evergreen blueberry (Vaccinium darrowii).</title>
        <authorList>
            <person name="Yu J."/>
            <person name="Hulse-Kemp A.M."/>
            <person name="Babiker E."/>
            <person name="Staton M."/>
        </authorList>
    </citation>
    <scope>NUCLEOTIDE SEQUENCE [LARGE SCALE GENOMIC DNA]</scope>
    <source>
        <strain evidence="2">cv. NJ 8807/NJ 8810</strain>
        <tissue evidence="1">Young leaf</tissue>
    </source>
</reference>
<comment type="caution">
    <text evidence="1">The sequence shown here is derived from an EMBL/GenBank/DDBJ whole genome shotgun (WGS) entry which is preliminary data.</text>
</comment>
<evidence type="ECO:0000313" key="2">
    <source>
        <dbReference type="Proteomes" id="UP000828048"/>
    </source>
</evidence>
<evidence type="ECO:0000313" key="1">
    <source>
        <dbReference type="EMBL" id="KAH7856070.1"/>
    </source>
</evidence>
<accession>A0ACB7YRD4</accession>
<organism evidence="1 2">
    <name type="scientific">Vaccinium darrowii</name>
    <dbReference type="NCBI Taxonomy" id="229202"/>
    <lineage>
        <taxon>Eukaryota</taxon>
        <taxon>Viridiplantae</taxon>
        <taxon>Streptophyta</taxon>
        <taxon>Embryophyta</taxon>
        <taxon>Tracheophyta</taxon>
        <taxon>Spermatophyta</taxon>
        <taxon>Magnoliopsida</taxon>
        <taxon>eudicotyledons</taxon>
        <taxon>Gunneridae</taxon>
        <taxon>Pentapetalae</taxon>
        <taxon>asterids</taxon>
        <taxon>Ericales</taxon>
        <taxon>Ericaceae</taxon>
        <taxon>Vaccinioideae</taxon>
        <taxon>Vaccinieae</taxon>
        <taxon>Vaccinium</taxon>
    </lineage>
</organism>
<dbReference type="EMBL" id="CM037161">
    <property type="protein sequence ID" value="KAH7856070.1"/>
    <property type="molecule type" value="Genomic_DNA"/>
</dbReference>
<proteinExistence type="predicted"/>